<evidence type="ECO:0000313" key="3">
    <source>
        <dbReference type="Proteomes" id="UP000245068"/>
    </source>
</evidence>
<sequence length="243" mass="27085">MSLAQPKSGELLEILGPSLTQGENLLSEFEIHAVIRDARNVPEYYQGLSIEGLAKLVLGEVEEGCALCEKSLAIAPDDSVSFCNYTIALRNKGYHVKQYEIIKRAINSRNPRILSEVAINAAYWVDLDLLKKVMPMLNAMEVAKADDLLKCNESLDYLIDHENHYHDLKAIGQLMMTIAEKYRLRLAGAHAFYVMNELNTFFVEIKTDDPALLSKVNNDLANELIAAGLENSECVGCFQAGDF</sequence>
<dbReference type="Proteomes" id="UP000245551">
    <property type="component" value="Unassembled WGS sequence"/>
</dbReference>
<name>A0A2T8WT32_SALET</name>
<dbReference type="SUPFAM" id="SSF48452">
    <property type="entry name" value="TPR-like"/>
    <property type="match status" value="1"/>
</dbReference>
<evidence type="ECO:0000313" key="4">
    <source>
        <dbReference type="Proteomes" id="UP000245551"/>
    </source>
</evidence>
<dbReference type="RefSeq" id="WP_116804884.1">
    <property type="nucleotide sequence ID" value="NZ_QDLV01000040.1"/>
</dbReference>
<protein>
    <submittedName>
        <fullName evidence="1">Uncharacterized protein</fullName>
    </submittedName>
</protein>
<dbReference type="InterPro" id="IPR011990">
    <property type="entry name" value="TPR-like_helical_dom_sf"/>
</dbReference>
<comment type="caution">
    <text evidence="1">The sequence shown here is derived from an EMBL/GenBank/DDBJ whole genome shotgun (WGS) entry which is preliminary data.</text>
</comment>
<dbReference type="Proteomes" id="UP000245068">
    <property type="component" value="Unassembled WGS sequence"/>
</dbReference>
<dbReference type="EMBL" id="QDOO01000044">
    <property type="protein sequence ID" value="PVM63092.1"/>
    <property type="molecule type" value="Genomic_DNA"/>
</dbReference>
<evidence type="ECO:0000313" key="1">
    <source>
        <dbReference type="EMBL" id="PVJ41582.1"/>
    </source>
</evidence>
<proteinExistence type="predicted"/>
<organism evidence="1 4">
    <name type="scientific">Salmonella enterica subsp. enterica serovar Gaminara</name>
    <dbReference type="NCBI Taxonomy" id="913070"/>
    <lineage>
        <taxon>Bacteria</taxon>
        <taxon>Pseudomonadati</taxon>
        <taxon>Pseudomonadota</taxon>
        <taxon>Gammaproteobacteria</taxon>
        <taxon>Enterobacterales</taxon>
        <taxon>Enterobacteriaceae</taxon>
        <taxon>Salmonella</taxon>
    </lineage>
</organism>
<reference evidence="3 4" key="1">
    <citation type="submission" date="2018-04" db="EMBL/GenBank/DDBJ databases">
        <title>Serotype diversity and antimicrobial resistance among Salmonella enterica isolated from patients at an equine referral hospital.</title>
        <authorList>
            <person name="Leon I.M."/>
            <person name="Lawhon S.D."/>
            <person name="Norman K.N."/>
            <person name="Threadgill D.S."/>
            <person name="Ohta N."/>
            <person name="Vinasco J."/>
            <person name="Scott H.M."/>
        </authorList>
    </citation>
    <scope>NUCLEOTIDE SEQUENCE [LARGE SCALE GENOMIC DNA]</scope>
    <source>
        <strain evidence="2 3">159</strain>
        <strain evidence="1 4">230</strain>
    </source>
</reference>
<dbReference type="EMBL" id="QDLV01000040">
    <property type="protein sequence ID" value="PVJ41582.1"/>
    <property type="molecule type" value="Genomic_DNA"/>
</dbReference>
<accession>A0A2T8WT32</accession>
<dbReference type="AlphaFoldDB" id="A0A2T8WT32"/>
<gene>
    <name evidence="2" type="ORF">C4784_25485</name>
    <name evidence="1" type="ORF">C4855_25440</name>
</gene>
<evidence type="ECO:0000313" key="2">
    <source>
        <dbReference type="EMBL" id="PVM63092.1"/>
    </source>
</evidence>